<protein>
    <submittedName>
        <fullName evidence="2">Uncharacterized protein</fullName>
    </submittedName>
</protein>
<dbReference type="AlphaFoldDB" id="A0ABD5UKP1"/>
<keyword evidence="1" id="KW-0812">Transmembrane</keyword>
<evidence type="ECO:0000313" key="2">
    <source>
        <dbReference type="EMBL" id="MFC6888712.1"/>
    </source>
</evidence>
<keyword evidence="3" id="KW-1185">Reference proteome</keyword>
<name>A0ABD5UKP1_9EURY</name>
<dbReference type="RefSeq" id="WP_379766204.1">
    <property type="nucleotide sequence ID" value="NZ_JBHSXI010000008.1"/>
</dbReference>
<evidence type="ECO:0000313" key="3">
    <source>
        <dbReference type="Proteomes" id="UP001596333"/>
    </source>
</evidence>
<reference evidence="2 3" key="1">
    <citation type="journal article" date="2019" name="Int. J. Syst. Evol. Microbiol.">
        <title>The Global Catalogue of Microorganisms (GCM) 10K type strain sequencing project: providing services to taxonomists for standard genome sequencing and annotation.</title>
        <authorList>
            <consortium name="The Broad Institute Genomics Platform"/>
            <consortium name="The Broad Institute Genome Sequencing Center for Infectious Disease"/>
            <person name="Wu L."/>
            <person name="Ma J."/>
        </authorList>
    </citation>
    <scope>NUCLEOTIDE SEQUENCE [LARGE SCALE GENOMIC DNA]</scope>
    <source>
        <strain evidence="2 3">Y73</strain>
    </source>
</reference>
<sequence length="76" mass="8159">MINDATWWLKQLSIIVVTCGLLTTGLLGAPLLLSDGVASALPTLSVGTFLIGIGGLGWRRFRSRESVGELERAIFE</sequence>
<accession>A0ABD5UKP1</accession>
<evidence type="ECO:0000256" key="1">
    <source>
        <dbReference type="SAM" id="Phobius"/>
    </source>
</evidence>
<dbReference type="Proteomes" id="UP001596333">
    <property type="component" value="Unassembled WGS sequence"/>
</dbReference>
<keyword evidence="1" id="KW-0472">Membrane</keyword>
<keyword evidence="1" id="KW-1133">Transmembrane helix</keyword>
<feature type="transmembrane region" description="Helical" evidence="1">
    <location>
        <begin position="39"/>
        <end position="58"/>
    </location>
</feature>
<gene>
    <name evidence="2" type="ORF">ACFQEY_06710</name>
</gene>
<proteinExistence type="predicted"/>
<dbReference type="EMBL" id="JBHSXI010000008">
    <property type="protein sequence ID" value="MFC6888712.1"/>
    <property type="molecule type" value="Genomic_DNA"/>
</dbReference>
<organism evidence="2 3">
    <name type="scientific">Halorubrum trueperi</name>
    <dbReference type="NCBI Taxonomy" id="2004704"/>
    <lineage>
        <taxon>Archaea</taxon>
        <taxon>Methanobacteriati</taxon>
        <taxon>Methanobacteriota</taxon>
        <taxon>Stenosarchaea group</taxon>
        <taxon>Halobacteria</taxon>
        <taxon>Halobacteriales</taxon>
        <taxon>Haloferacaceae</taxon>
        <taxon>Halorubrum</taxon>
    </lineage>
</organism>
<comment type="caution">
    <text evidence="2">The sequence shown here is derived from an EMBL/GenBank/DDBJ whole genome shotgun (WGS) entry which is preliminary data.</text>
</comment>
<feature type="transmembrane region" description="Helical" evidence="1">
    <location>
        <begin position="12"/>
        <end position="33"/>
    </location>
</feature>